<sequence>MLLQIFSSPIESGAQLFILIVCILLGLGAGISAVDFRKTVLKPDDEEEEKKQKA</sequence>
<dbReference type="EMBL" id="AJYA01000018">
    <property type="protein sequence ID" value="EIM76820.1"/>
    <property type="molecule type" value="Genomic_DNA"/>
</dbReference>
<keyword evidence="3" id="KW-1185">Reference proteome</keyword>
<gene>
    <name evidence="2" type="ORF">A3SI_09031</name>
</gene>
<comment type="caution">
    <text evidence="2">The sequence shown here is derived from an EMBL/GenBank/DDBJ whole genome shotgun (WGS) entry which is preliminary data.</text>
</comment>
<dbReference type="Proteomes" id="UP000005551">
    <property type="component" value="Unassembled WGS sequence"/>
</dbReference>
<proteinExistence type="predicted"/>
<evidence type="ECO:0000313" key="3">
    <source>
        <dbReference type="Proteomes" id="UP000005551"/>
    </source>
</evidence>
<name>I5C4R8_9BACT</name>
<keyword evidence="1" id="KW-0472">Membrane</keyword>
<organism evidence="2 3">
    <name type="scientific">Nitritalea halalkaliphila LW7</name>
    <dbReference type="NCBI Taxonomy" id="1189621"/>
    <lineage>
        <taxon>Bacteria</taxon>
        <taxon>Pseudomonadati</taxon>
        <taxon>Bacteroidota</taxon>
        <taxon>Cytophagia</taxon>
        <taxon>Cytophagales</taxon>
        <taxon>Cyclobacteriaceae</taxon>
        <taxon>Nitritalea</taxon>
    </lineage>
</organism>
<reference evidence="2 3" key="1">
    <citation type="submission" date="2012-05" db="EMBL/GenBank/DDBJ databases">
        <title>Genome sequence of Nitritalea halalkaliphila LW7.</title>
        <authorList>
            <person name="Jangir P.K."/>
            <person name="Singh A."/>
            <person name="Shivaji S."/>
            <person name="Sharma R."/>
        </authorList>
    </citation>
    <scope>NUCLEOTIDE SEQUENCE [LARGE SCALE GENOMIC DNA]</scope>
    <source>
        <strain evidence="2 3">LW7</strain>
    </source>
</reference>
<keyword evidence="1" id="KW-1133">Transmembrane helix</keyword>
<dbReference type="RefSeq" id="WP_009054748.1">
    <property type="nucleotide sequence ID" value="NZ_AJYA01000018.1"/>
</dbReference>
<protein>
    <submittedName>
        <fullName evidence="2">Uncharacterized protein</fullName>
    </submittedName>
</protein>
<evidence type="ECO:0000256" key="1">
    <source>
        <dbReference type="SAM" id="Phobius"/>
    </source>
</evidence>
<keyword evidence="1" id="KW-0812">Transmembrane</keyword>
<feature type="transmembrane region" description="Helical" evidence="1">
    <location>
        <begin position="12"/>
        <end position="34"/>
    </location>
</feature>
<dbReference type="AlphaFoldDB" id="I5C4R8"/>
<evidence type="ECO:0000313" key="2">
    <source>
        <dbReference type="EMBL" id="EIM76820.1"/>
    </source>
</evidence>
<accession>I5C4R8</accession>